<accession>A0A1M5F6K1</accession>
<keyword evidence="2" id="KW-1185">Reference proteome</keyword>
<sequence>MLNETLKKRLAKDRPMTTVTLRMPEDVVETLKAIAPLKGFQGYQTLLKAYVSEGLRRDEAQYLDDGVQRLVEALKARGVAAEVIERAVRDMEQTH</sequence>
<reference evidence="1 2" key="1">
    <citation type="submission" date="2016-11" db="EMBL/GenBank/DDBJ databases">
        <authorList>
            <person name="Jaros S."/>
            <person name="Januszkiewicz K."/>
            <person name="Wedrychowicz H."/>
        </authorList>
    </citation>
    <scope>NUCLEOTIDE SEQUENCE [LARGE SCALE GENOMIC DNA]</scope>
    <source>
        <strain evidence="1 2">DSM 19980</strain>
    </source>
</reference>
<dbReference type="STRING" id="1121942.SAMN02745148_03726"/>
<organism evidence="1 2">
    <name type="scientific">Modicisalibacter ilicicola DSM 19980</name>
    <dbReference type="NCBI Taxonomy" id="1121942"/>
    <lineage>
        <taxon>Bacteria</taxon>
        <taxon>Pseudomonadati</taxon>
        <taxon>Pseudomonadota</taxon>
        <taxon>Gammaproteobacteria</taxon>
        <taxon>Oceanospirillales</taxon>
        <taxon>Halomonadaceae</taxon>
        <taxon>Modicisalibacter</taxon>
    </lineage>
</organism>
<dbReference type="RefSeq" id="WP_072825696.1">
    <property type="nucleotide sequence ID" value="NZ_FQUJ01000033.1"/>
</dbReference>
<gene>
    <name evidence="1" type="ORF">SAMN02745148_03726</name>
</gene>
<dbReference type="EMBL" id="FQUJ01000033">
    <property type="protein sequence ID" value="SHF87139.1"/>
    <property type="molecule type" value="Genomic_DNA"/>
</dbReference>
<dbReference type="Proteomes" id="UP000184346">
    <property type="component" value="Unassembled WGS sequence"/>
</dbReference>
<dbReference type="AlphaFoldDB" id="A0A1M5F6K1"/>
<evidence type="ECO:0000313" key="2">
    <source>
        <dbReference type="Proteomes" id="UP000184346"/>
    </source>
</evidence>
<evidence type="ECO:0008006" key="3">
    <source>
        <dbReference type="Google" id="ProtNLM"/>
    </source>
</evidence>
<name>A0A1M5F6K1_9GAMM</name>
<evidence type="ECO:0000313" key="1">
    <source>
        <dbReference type="EMBL" id="SHF87139.1"/>
    </source>
</evidence>
<proteinExistence type="predicted"/>
<dbReference type="OrthoDB" id="6658216at2"/>
<protein>
    <recommendedName>
        <fullName evidence="3">CopG family transcriptional regulator</fullName>
    </recommendedName>
</protein>